<reference evidence="1" key="1">
    <citation type="submission" date="2023-03" db="EMBL/GenBank/DDBJ databases">
        <title>Massive genome expansion in bonnet fungi (Mycena s.s.) driven by repeated elements and novel gene families across ecological guilds.</title>
        <authorList>
            <consortium name="Lawrence Berkeley National Laboratory"/>
            <person name="Harder C.B."/>
            <person name="Miyauchi S."/>
            <person name="Viragh M."/>
            <person name="Kuo A."/>
            <person name="Thoen E."/>
            <person name="Andreopoulos B."/>
            <person name="Lu D."/>
            <person name="Skrede I."/>
            <person name="Drula E."/>
            <person name="Henrissat B."/>
            <person name="Morin E."/>
            <person name="Kohler A."/>
            <person name="Barry K."/>
            <person name="LaButti K."/>
            <person name="Morin E."/>
            <person name="Salamov A."/>
            <person name="Lipzen A."/>
            <person name="Mereny Z."/>
            <person name="Hegedus B."/>
            <person name="Baldrian P."/>
            <person name="Stursova M."/>
            <person name="Weitz H."/>
            <person name="Taylor A."/>
            <person name="Grigoriev I.V."/>
            <person name="Nagy L.G."/>
            <person name="Martin F."/>
            <person name="Kauserud H."/>
        </authorList>
    </citation>
    <scope>NUCLEOTIDE SEQUENCE</scope>
    <source>
        <strain evidence="1">CBHHK182m</strain>
    </source>
</reference>
<proteinExistence type="predicted"/>
<organism evidence="1 2">
    <name type="scientific">Mycena metata</name>
    <dbReference type="NCBI Taxonomy" id="1033252"/>
    <lineage>
        <taxon>Eukaryota</taxon>
        <taxon>Fungi</taxon>
        <taxon>Dikarya</taxon>
        <taxon>Basidiomycota</taxon>
        <taxon>Agaricomycotina</taxon>
        <taxon>Agaricomycetes</taxon>
        <taxon>Agaricomycetidae</taxon>
        <taxon>Agaricales</taxon>
        <taxon>Marasmiineae</taxon>
        <taxon>Mycenaceae</taxon>
        <taxon>Mycena</taxon>
    </lineage>
</organism>
<dbReference type="EMBL" id="JARKIB010000153">
    <property type="protein sequence ID" value="KAJ7731349.1"/>
    <property type="molecule type" value="Genomic_DNA"/>
</dbReference>
<comment type="caution">
    <text evidence="1">The sequence shown here is derived from an EMBL/GenBank/DDBJ whole genome shotgun (WGS) entry which is preliminary data.</text>
</comment>
<sequence>MSATVTEGKTSGNAFWRDRDEISRLDRGVYGRPTRLEIFTHLALPIEETVVASDRTPDNRLGGQVRYRTKFWDFDLKPRIDKELDERVERAAKTRGGRDFGFFLGRGTPKLPFWDASRQPGWVQTGQKSPNPAKKCPDKNAPIPEFWDLASKSIIRGPPLTCRKIPSKRQLEASRWARKKWTMIKSLRANSTSGCRNKSLRESICLSLYATIGLARSTLDTACLSMTCIDGRQSICLSGLSRLAKTAIDIGHFPDEVFSSEGRITRHLNTGSK</sequence>
<gene>
    <name evidence="1" type="ORF">B0H16DRAFT_1469121</name>
</gene>
<dbReference type="AlphaFoldDB" id="A0AAD7HZ21"/>
<evidence type="ECO:0000313" key="2">
    <source>
        <dbReference type="Proteomes" id="UP001215598"/>
    </source>
</evidence>
<keyword evidence="2" id="KW-1185">Reference proteome</keyword>
<accession>A0AAD7HZ21</accession>
<name>A0AAD7HZ21_9AGAR</name>
<protein>
    <submittedName>
        <fullName evidence="1">Uncharacterized protein</fullName>
    </submittedName>
</protein>
<evidence type="ECO:0000313" key="1">
    <source>
        <dbReference type="EMBL" id="KAJ7731349.1"/>
    </source>
</evidence>
<dbReference type="Proteomes" id="UP001215598">
    <property type="component" value="Unassembled WGS sequence"/>
</dbReference>